<dbReference type="CDD" id="cd06225">
    <property type="entry name" value="HAMP"/>
    <property type="match status" value="1"/>
</dbReference>
<dbReference type="SUPFAM" id="SSF55874">
    <property type="entry name" value="ATPase domain of HSP90 chaperone/DNA topoisomerase II/histidine kinase"/>
    <property type="match status" value="1"/>
</dbReference>
<evidence type="ECO:0000256" key="2">
    <source>
        <dbReference type="ARBA" id="ARBA00022553"/>
    </source>
</evidence>
<dbReference type="EMBL" id="MZGV01000024">
    <property type="protein sequence ID" value="OPJ61188.1"/>
    <property type="molecule type" value="Genomic_DNA"/>
</dbReference>
<keyword evidence="4 7" id="KW-0418">Kinase</keyword>
<reference evidence="7 8" key="1">
    <citation type="submission" date="2017-03" db="EMBL/GenBank/DDBJ databases">
        <title>Genome sequence of Clostridium oryzae DSM 28571.</title>
        <authorList>
            <person name="Poehlein A."/>
            <person name="Daniel R."/>
        </authorList>
    </citation>
    <scope>NUCLEOTIDE SEQUENCE [LARGE SCALE GENOMIC DNA]</scope>
    <source>
        <strain evidence="7 8">DSM 28571</strain>
    </source>
</reference>
<feature type="domain" description="HAMP" evidence="6">
    <location>
        <begin position="299"/>
        <end position="351"/>
    </location>
</feature>
<keyword evidence="2" id="KW-0597">Phosphoprotein</keyword>
<dbReference type="AlphaFoldDB" id="A0A1V4IMD7"/>
<keyword evidence="5" id="KW-0812">Transmembrane</keyword>
<keyword evidence="5" id="KW-1133">Transmembrane helix</keyword>
<evidence type="ECO:0000256" key="3">
    <source>
        <dbReference type="ARBA" id="ARBA00022679"/>
    </source>
</evidence>
<dbReference type="InterPro" id="IPR003594">
    <property type="entry name" value="HATPase_dom"/>
</dbReference>
<feature type="transmembrane region" description="Helical" evidence="5">
    <location>
        <begin position="278"/>
        <end position="299"/>
    </location>
</feature>
<dbReference type="SUPFAM" id="SSF158472">
    <property type="entry name" value="HAMP domain-like"/>
    <property type="match status" value="1"/>
</dbReference>
<keyword evidence="3 7" id="KW-0808">Transferase</keyword>
<dbReference type="Gene3D" id="6.10.340.10">
    <property type="match status" value="1"/>
</dbReference>
<dbReference type="InterPro" id="IPR010559">
    <property type="entry name" value="Sig_transdc_His_kin_internal"/>
</dbReference>
<organism evidence="7 8">
    <name type="scientific">Clostridium oryzae</name>
    <dbReference type="NCBI Taxonomy" id="1450648"/>
    <lineage>
        <taxon>Bacteria</taxon>
        <taxon>Bacillati</taxon>
        <taxon>Bacillota</taxon>
        <taxon>Clostridia</taxon>
        <taxon>Eubacteriales</taxon>
        <taxon>Clostridiaceae</taxon>
        <taxon>Clostridium</taxon>
    </lineage>
</organism>
<dbReference type="InterPro" id="IPR036890">
    <property type="entry name" value="HATPase_C_sf"/>
</dbReference>
<protein>
    <submittedName>
        <fullName evidence="7">Sensor histidine kinase YpdA</fullName>
        <ecNumber evidence="7">2.7.13.3</ecNumber>
    </submittedName>
</protein>
<name>A0A1V4IMD7_9CLOT</name>
<dbReference type="PANTHER" id="PTHR34220:SF9">
    <property type="entry name" value="SIGNAL TRANSDUCTION HISTIDINE KINASE INTERNAL REGION DOMAIN-CONTAINING PROTEIN"/>
    <property type="match status" value="1"/>
</dbReference>
<dbReference type="Proteomes" id="UP000190080">
    <property type="component" value="Unassembled WGS sequence"/>
</dbReference>
<keyword evidence="8" id="KW-1185">Reference proteome</keyword>
<dbReference type="Gene3D" id="3.30.565.10">
    <property type="entry name" value="Histidine kinase-like ATPase, C-terminal domain"/>
    <property type="match status" value="1"/>
</dbReference>
<dbReference type="EC" id="2.7.13.3" evidence="7"/>
<dbReference type="GO" id="GO:0000155">
    <property type="term" value="F:phosphorelay sensor kinase activity"/>
    <property type="evidence" value="ECO:0007669"/>
    <property type="project" value="InterPro"/>
</dbReference>
<dbReference type="InterPro" id="IPR050640">
    <property type="entry name" value="Bact_2-comp_sensor_kinase"/>
</dbReference>
<dbReference type="STRING" id="1450648.CLORY_24000"/>
<dbReference type="Pfam" id="PF06580">
    <property type="entry name" value="His_kinase"/>
    <property type="match status" value="1"/>
</dbReference>
<comment type="subcellular location">
    <subcellularLocation>
        <location evidence="1">Membrane</location>
    </subcellularLocation>
</comment>
<gene>
    <name evidence="7" type="primary">ypdA_6</name>
    <name evidence="7" type="ORF">CLORY_24000</name>
</gene>
<dbReference type="RefSeq" id="WP_079424703.1">
    <property type="nucleotide sequence ID" value="NZ_MZGV01000024.1"/>
</dbReference>
<accession>A0A1V4IMD7</accession>
<evidence type="ECO:0000256" key="1">
    <source>
        <dbReference type="ARBA" id="ARBA00004370"/>
    </source>
</evidence>
<comment type="caution">
    <text evidence="7">The sequence shown here is derived from an EMBL/GenBank/DDBJ whole genome shotgun (WGS) entry which is preliminary data.</text>
</comment>
<dbReference type="InterPro" id="IPR003660">
    <property type="entry name" value="HAMP_dom"/>
</dbReference>
<dbReference type="GO" id="GO:0016020">
    <property type="term" value="C:membrane"/>
    <property type="evidence" value="ECO:0007669"/>
    <property type="project" value="UniProtKB-SubCell"/>
</dbReference>
<sequence>MKRSILRNVVLFLAFFLLLTLIMFSYIREISSEIIKNSLSKTAENQIKYTTDRLRTTTRELEILGMNLTTSNQILNYQSNKKQMDYLNQLLSRESIRKSLNNQIATSNFVASLCVYWPGANETISTDNSVFDKHLLTKHSKNRWIYYNQELHYIITYPYFNKSEYMESGFLVDVTINHSFLKELLEGVIVAENSTSLFYFNNNQILSNNSNNKKVIEKIKQKGILQKDESNKVHFNKIDIDNRNYIFQDMYINFLDAYLISYTRTNSFLEPMMNLNRLFSLALIIVLIFGMSLIVIFYLKYVRQIYTLVDSFNKVAKGNYTVQIKQSKNDEFGFLFKRFNQMVFQIGQLTKRLKLENVLRRDAEYMQLQSQINPHFLYNSLFYIISMANKSSEAVIQMANHLAKYYRYATTRNNAEITVSSELELAEHYLAIMSIRKKKLSFSIDMPDEMREVNISPLLIQPIVENAVVHGIEVKQNASFIRIKGEIREKGWYYISIEDDGAGMSSEEQKKLRIRLNESHPANGVKSVGLWNIHQRLKNLFGEEAGLIITTSELGGLKVSFSFRRERLTIE</sequence>
<evidence type="ECO:0000256" key="4">
    <source>
        <dbReference type="ARBA" id="ARBA00022777"/>
    </source>
</evidence>
<dbReference type="Pfam" id="PF00672">
    <property type="entry name" value="HAMP"/>
    <property type="match status" value="1"/>
</dbReference>
<evidence type="ECO:0000313" key="8">
    <source>
        <dbReference type="Proteomes" id="UP000190080"/>
    </source>
</evidence>
<dbReference type="Pfam" id="PF02518">
    <property type="entry name" value="HATPase_c"/>
    <property type="match status" value="1"/>
</dbReference>
<dbReference type="PANTHER" id="PTHR34220">
    <property type="entry name" value="SENSOR HISTIDINE KINASE YPDA"/>
    <property type="match status" value="1"/>
</dbReference>
<evidence type="ECO:0000259" key="6">
    <source>
        <dbReference type="PROSITE" id="PS50885"/>
    </source>
</evidence>
<dbReference type="OrthoDB" id="9809348at2"/>
<proteinExistence type="predicted"/>
<evidence type="ECO:0000256" key="5">
    <source>
        <dbReference type="SAM" id="Phobius"/>
    </source>
</evidence>
<keyword evidence="5" id="KW-0472">Membrane</keyword>
<dbReference type="PROSITE" id="PS50885">
    <property type="entry name" value="HAMP"/>
    <property type="match status" value="1"/>
</dbReference>
<evidence type="ECO:0000313" key="7">
    <source>
        <dbReference type="EMBL" id="OPJ61188.1"/>
    </source>
</evidence>